<dbReference type="EC" id="2.3.-.-" evidence="3"/>
<organism evidence="3">
    <name type="scientific">Salinicola endophyticus</name>
    <dbReference type="NCBI Taxonomy" id="1949083"/>
    <lineage>
        <taxon>Bacteria</taxon>
        <taxon>Pseudomonadati</taxon>
        <taxon>Pseudomonadota</taxon>
        <taxon>Gammaproteobacteria</taxon>
        <taxon>Oceanospirillales</taxon>
        <taxon>Halomonadaceae</taxon>
        <taxon>Salinicola</taxon>
    </lineage>
</organism>
<keyword evidence="1" id="KW-0472">Membrane</keyword>
<reference evidence="3" key="1">
    <citation type="submission" date="2024-06" db="EMBL/GenBank/DDBJ databases">
        <title>Complete genome of Salinicola endophyticus HNIBRBA4755.</title>
        <authorList>
            <person name="Shin S.Y."/>
            <person name="Kang H."/>
            <person name="Song J."/>
        </authorList>
    </citation>
    <scope>NUCLEOTIDE SEQUENCE</scope>
    <source>
        <strain evidence="3">HNIBRBA4755</strain>
    </source>
</reference>
<keyword evidence="3" id="KW-0012">Acyltransferase</keyword>
<dbReference type="InterPro" id="IPR050879">
    <property type="entry name" value="Acyltransferase_3"/>
</dbReference>
<feature type="transmembrane region" description="Helical" evidence="1">
    <location>
        <begin position="182"/>
        <end position="200"/>
    </location>
</feature>
<protein>
    <submittedName>
        <fullName evidence="3">Acyltransferase</fullName>
        <ecNumber evidence="3">2.3.-.-</ecNumber>
    </submittedName>
</protein>
<dbReference type="GO" id="GO:0009103">
    <property type="term" value="P:lipopolysaccharide biosynthetic process"/>
    <property type="evidence" value="ECO:0007669"/>
    <property type="project" value="TreeGrafter"/>
</dbReference>
<feature type="transmembrane region" description="Helical" evidence="1">
    <location>
        <begin position="98"/>
        <end position="121"/>
    </location>
</feature>
<evidence type="ECO:0000313" key="3">
    <source>
        <dbReference type="EMBL" id="XCJ78252.1"/>
    </source>
</evidence>
<name>A0AB74U4S6_9GAMM</name>
<dbReference type="InterPro" id="IPR002656">
    <property type="entry name" value="Acyl_transf_3_dom"/>
</dbReference>
<feature type="transmembrane region" description="Helical" evidence="1">
    <location>
        <begin position="56"/>
        <end position="77"/>
    </location>
</feature>
<keyword evidence="3" id="KW-0808">Transferase</keyword>
<feature type="transmembrane region" description="Helical" evidence="1">
    <location>
        <begin position="336"/>
        <end position="357"/>
    </location>
</feature>
<feature type="transmembrane region" description="Helical" evidence="1">
    <location>
        <begin position="387"/>
        <end position="404"/>
    </location>
</feature>
<sequence>MPDSKTAVSGTQSAGQKERFIGLEWLRFFLGLYIVIFHTLHTYPSISSWSHYVTDIGFFSTSAFFVLSGFLLTHVYLDDAHRMREPVKSFLLKRFSNLYPIHIGSLILAMSVSALVGYLAIAPGDSDISLRFVVYDVNNDIGQLDWKSLNHTMSPLETGINLLLNLTLLHAWNPLYLTFNPPSWSISALFFFYLTFPWLAPRLRRVLHPRRAMLWVNLIYLIPPLIVVFTTNYGVPETGILHRNPLIRLPEFAAGILLYTFYAQQRSAGRSMSPSRQLLALLGVAASIAVALFLLGRGHAWYYLLHDGLLLPAQLMLVYVAAQWGEPRSRRIKRLASRLGGASLPMFALHVPLYAIFSRVERVLSGDPGLCLSDFRGCLAAAGEVHLWLYPVFLLLTVLFCIVFQEQFVVRVRRWLLRHLLHKTPRTHVDKMS</sequence>
<dbReference type="GO" id="GO:0016020">
    <property type="term" value="C:membrane"/>
    <property type="evidence" value="ECO:0007669"/>
    <property type="project" value="TreeGrafter"/>
</dbReference>
<keyword evidence="1" id="KW-0812">Transmembrane</keyword>
<feature type="transmembrane region" description="Helical" evidence="1">
    <location>
        <begin position="212"/>
        <end position="235"/>
    </location>
</feature>
<dbReference type="AlphaFoldDB" id="A0AB74U4S6"/>
<feature type="domain" description="Acyltransferase 3" evidence="2">
    <location>
        <begin position="21"/>
        <end position="404"/>
    </location>
</feature>
<evidence type="ECO:0000256" key="1">
    <source>
        <dbReference type="SAM" id="Phobius"/>
    </source>
</evidence>
<evidence type="ECO:0000259" key="2">
    <source>
        <dbReference type="Pfam" id="PF01757"/>
    </source>
</evidence>
<dbReference type="Pfam" id="PF01757">
    <property type="entry name" value="Acyl_transf_3"/>
    <property type="match status" value="1"/>
</dbReference>
<dbReference type="PANTHER" id="PTHR23028">
    <property type="entry name" value="ACETYLTRANSFERASE"/>
    <property type="match status" value="1"/>
</dbReference>
<feature type="transmembrane region" description="Helical" evidence="1">
    <location>
        <begin position="247"/>
        <end position="265"/>
    </location>
</feature>
<feature type="transmembrane region" description="Helical" evidence="1">
    <location>
        <begin position="25"/>
        <end position="44"/>
    </location>
</feature>
<feature type="transmembrane region" description="Helical" evidence="1">
    <location>
        <begin position="277"/>
        <end position="295"/>
    </location>
</feature>
<keyword evidence="1" id="KW-1133">Transmembrane helix</keyword>
<accession>A0AB74U4S6</accession>
<dbReference type="PANTHER" id="PTHR23028:SF53">
    <property type="entry name" value="ACYL_TRANSF_3 DOMAIN-CONTAINING PROTEIN"/>
    <property type="match status" value="1"/>
</dbReference>
<feature type="transmembrane region" description="Helical" evidence="1">
    <location>
        <begin position="301"/>
        <end position="324"/>
    </location>
</feature>
<dbReference type="RefSeq" id="WP_353979266.1">
    <property type="nucleotide sequence ID" value="NZ_CP159578.1"/>
</dbReference>
<dbReference type="EMBL" id="CP159578">
    <property type="protein sequence ID" value="XCJ78252.1"/>
    <property type="molecule type" value="Genomic_DNA"/>
</dbReference>
<proteinExistence type="predicted"/>
<gene>
    <name evidence="3" type="ORF">ABV408_12495</name>
</gene>
<dbReference type="GO" id="GO:0016747">
    <property type="term" value="F:acyltransferase activity, transferring groups other than amino-acyl groups"/>
    <property type="evidence" value="ECO:0007669"/>
    <property type="project" value="InterPro"/>
</dbReference>